<dbReference type="InterPro" id="IPR027417">
    <property type="entry name" value="P-loop_NTPase"/>
</dbReference>
<dbReference type="PROSITE" id="PS50893">
    <property type="entry name" value="ABC_TRANSPORTER_2"/>
    <property type="match status" value="2"/>
</dbReference>
<comment type="caution">
    <text evidence="10">The sequence shown here is derived from an EMBL/GenBank/DDBJ whole genome shotgun (WGS) entry which is preliminary data.</text>
</comment>
<dbReference type="GO" id="GO:0016887">
    <property type="term" value="F:ATP hydrolysis activity"/>
    <property type="evidence" value="ECO:0007669"/>
    <property type="project" value="InterPro"/>
</dbReference>
<keyword evidence="6 10" id="KW-0067">ATP-binding</keyword>
<dbReference type="Proteomes" id="UP000229740">
    <property type="component" value="Unassembled WGS sequence"/>
</dbReference>
<dbReference type="GO" id="GO:0005524">
    <property type="term" value="F:ATP binding"/>
    <property type="evidence" value="ECO:0007669"/>
    <property type="project" value="UniProtKB-KW"/>
</dbReference>
<keyword evidence="7" id="KW-1278">Translocase</keyword>
<evidence type="ECO:0000256" key="8">
    <source>
        <dbReference type="ARBA" id="ARBA00023136"/>
    </source>
</evidence>
<feature type="domain" description="ABC transporter" evidence="9">
    <location>
        <begin position="259"/>
        <end position="508"/>
    </location>
</feature>
<keyword evidence="2" id="KW-1003">Cell membrane</keyword>
<evidence type="ECO:0000256" key="7">
    <source>
        <dbReference type="ARBA" id="ARBA00022967"/>
    </source>
</evidence>
<keyword evidence="1" id="KW-0813">Transport</keyword>
<accession>A0A2G6E903</accession>
<evidence type="ECO:0000259" key="9">
    <source>
        <dbReference type="PROSITE" id="PS50893"/>
    </source>
</evidence>
<dbReference type="InterPro" id="IPR050107">
    <property type="entry name" value="ABC_carbohydrate_import_ATPase"/>
</dbReference>
<evidence type="ECO:0000256" key="6">
    <source>
        <dbReference type="ARBA" id="ARBA00022840"/>
    </source>
</evidence>
<dbReference type="AlphaFoldDB" id="A0A2G6E903"/>
<feature type="domain" description="ABC transporter" evidence="9">
    <location>
        <begin position="7"/>
        <end position="251"/>
    </location>
</feature>
<dbReference type="PANTHER" id="PTHR43790">
    <property type="entry name" value="CARBOHYDRATE TRANSPORT ATP-BINDING PROTEIN MG119-RELATED"/>
    <property type="match status" value="1"/>
</dbReference>
<sequence length="508" mass="55903">MDKDILFQVRALGKQYSGTTALENIDMDIYRGEVVGLIGENGAGKSTLLRIIAGVEQATAGTMQMRQKAYVCHNPIQANMKGIGMVFQEQSLIKNLTVSQNIFLGREAAYKKFGFIDWRTMNRDARTALAAVGIEHIAPEKKVMSLTYSQSQMVEIAKVFNMVGGKSGGGAVVLLDEPTSVLNDAEIQQLFAEIESMKRTGNAVIFVSHRLDEVLRICDRIYIFKDGENAGIVKRQEATEQLLYEKMVGRATSGEYFKIHRQTIPGCEVVLEARRLGQRGAFKDVDFTLHKGEVLGIAGVVGSGKENLCAAICGDENYDSGELLLHGRPVHFSSPADALRAGILSVPKERRDEGVVGILSLVENISLSNLKDLRCKGFVSQKKQRALAREWVDRLEIKCSGIQEHVEYLSGGNAQKVVFARAIFSATDILILNHPTRGVDVGAKEDIYHIIRDLSEQGIAVILLGDTLDECIGLSSKLLVMKDGLVLKDFECPADHKPSQVDIVQFMM</sequence>
<keyword evidence="8" id="KW-0472">Membrane</keyword>
<proteinExistence type="predicted"/>
<gene>
    <name evidence="10" type="ORF">CSB45_03230</name>
</gene>
<evidence type="ECO:0000313" key="11">
    <source>
        <dbReference type="Proteomes" id="UP000229740"/>
    </source>
</evidence>
<dbReference type="SMART" id="SM00382">
    <property type="entry name" value="AAA"/>
    <property type="match status" value="2"/>
</dbReference>
<evidence type="ECO:0000256" key="2">
    <source>
        <dbReference type="ARBA" id="ARBA00022475"/>
    </source>
</evidence>
<keyword evidence="5" id="KW-0547">Nucleotide-binding</keyword>
<dbReference type="CDD" id="cd03215">
    <property type="entry name" value="ABC_Carb_Monos_II"/>
    <property type="match status" value="1"/>
</dbReference>
<reference evidence="10 11" key="1">
    <citation type="submission" date="2017-10" db="EMBL/GenBank/DDBJ databases">
        <title>Novel microbial diversity and functional potential in the marine mammal oral microbiome.</title>
        <authorList>
            <person name="Dudek N.K."/>
            <person name="Sun C.L."/>
            <person name="Burstein D."/>
            <person name="Kantor R.S."/>
            <person name="Aliaga Goltsman D.S."/>
            <person name="Bik E.M."/>
            <person name="Thomas B.C."/>
            <person name="Banfield J.F."/>
            <person name="Relman D.A."/>
        </authorList>
    </citation>
    <scope>NUCLEOTIDE SEQUENCE [LARGE SCALE GENOMIC DNA]</scope>
    <source>
        <strain evidence="10">DOLZORAL124_49_17</strain>
    </source>
</reference>
<dbReference type="InterPro" id="IPR017871">
    <property type="entry name" value="ABC_transporter-like_CS"/>
</dbReference>
<dbReference type="EMBL" id="PDPS01000022">
    <property type="protein sequence ID" value="PID58570.1"/>
    <property type="molecule type" value="Genomic_DNA"/>
</dbReference>
<keyword evidence="3" id="KW-0762">Sugar transport</keyword>
<evidence type="ECO:0000313" key="10">
    <source>
        <dbReference type="EMBL" id="PID58570.1"/>
    </source>
</evidence>
<dbReference type="InterPro" id="IPR003593">
    <property type="entry name" value="AAA+_ATPase"/>
</dbReference>
<dbReference type="InterPro" id="IPR003439">
    <property type="entry name" value="ABC_transporter-like_ATP-bd"/>
</dbReference>
<dbReference type="PROSITE" id="PS00211">
    <property type="entry name" value="ABC_TRANSPORTER_1"/>
    <property type="match status" value="1"/>
</dbReference>
<dbReference type="Pfam" id="PF00005">
    <property type="entry name" value="ABC_tran"/>
    <property type="match status" value="2"/>
</dbReference>
<evidence type="ECO:0000256" key="4">
    <source>
        <dbReference type="ARBA" id="ARBA00022737"/>
    </source>
</evidence>
<evidence type="ECO:0000256" key="3">
    <source>
        <dbReference type="ARBA" id="ARBA00022597"/>
    </source>
</evidence>
<protein>
    <submittedName>
        <fullName evidence="10">Sugar ABC transporter ATP-binding protein</fullName>
    </submittedName>
</protein>
<organism evidence="10 11">
    <name type="scientific">candidate division KSB3 bacterium</name>
    <dbReference type="NCBI Taxonomy" id="2044937"/>
    <lineage>
        <taxon>Bacteria</taxon>
        <taxon>candidate division KSB3</taxon>
    </lineage>
</organism>
<dbReference type="SUPFAM" id="SSF52540">
    <property type="entry name" value="P-loop containing nucleoside triphosphate hydrolases"/>
    <property type="match status" value="2"/>
</dbReference>
<dbReference type="PANTHER" id="PTHR43790:SF3">
    <property type="entry name" value="D-ALLOSE IMPORT ATP-BINDING PROTEIN ALSA-RELATED"/>
    <property type="match status" value="1"/>
</dbReference>
<keyword evidence="4" id="KW-0677">Repeat</keyword>
<evidence type="ECO:0000256" key="1">
    <source>
        <dbReference type="ARBA" id="ARBA00022448"/>
    </source>
</evidence>
<evidence type="ECO:0000256" key="5">
    <source>
        <dbReference type="ARBA" id="ARBA00022741"/>
    </source>
</evidence>
<name>A0A2G6E903_9BACT</name>
<dbReference type="Gene3D" id="3.40.50.300">
    <property type="entry name" value="P-loop containing nucleotide triphosphate hydrolases"/>
    <property type="match status" value="2"/>
</dbReference>
<dbReference type="CDD" id="cd03216">
    <property type="entry name" value="ABC_Carb_Monos_I"/>
    <property type="match status" value="1"/>
</dbReference>